<dbReference type="EMBL" id="CP090041">
    <property type="protein sequence ID" value="UPL04067.1"/>
    <property type="molecule type" value="Genomic_DNA"/>
</dbReference>
<evidence type="ECO:0000313" key="1">
    <source>
        <dbReference type="EMBL" id="UPL04067.1"/>
    </source>
</evidence>
<organism evidence="1 2">
    <name type="scientific">Fusarium solani subsp. cucurbitae</name>
    <name type="common">Neocosmosporum cucurbitae</name>
    <dbReference type="NCBI Taxonomy" id="2747967"/>
    <lineage>
        <taxon>Eukaryota</taxon>
        <taxon>Fungi</taxon>
        <taxon>Dikarya</taxon>
        <taxon>Ascomycota</taxon>
        <taxon>Pezizomycotina</taxon>
        <taxon>Sordariomycetes</taxon>
        <taxon>Hypocreomycetidae</taxon>
        <taxon>Hypocreales</taxon>
        <taxon>Nectriaceae</taxon>
        <taxon>Fusarium</taxon>
        <taxon>Fusarium solani species complex</taxon>
    </lineage>
</organism>
<proteinExistence type="predicted"/>
<evidence type="ECO:0000313" key="2">
    <source>
        <dbReference type="Proteomes" id="UP000830768"/>
    </source>
</evidence>
<accession>A0ACD3ZSB0</accession>
<name>A0ACD3ZSB0_FUSSC</name>
<reference evidence="1" key="1">
    <citation type="submission" date="2021-11" db="EMBL/GenBank/DDBJ databases">
        <title>Fusarium solani-melongenae Genome sequencing and assembly.</title>
        <authorList>
            <person name="Xie S."/>
            <person name="Huang L."/>
            <person name="Zhang X."/>
        </authorList>
    </citation>
    <scope>NUCLEOTIDE SEQUENCE</scope>
    <source>
        <strain evidence="1">CRI 24-3</strain>
    </source>
</reference>
<keyword evidence="2" id="KW-1185">Reference proteome</keyword>
<sequence>MKPMLLLSGDRANFTTVAVDFEKGELKVLANYPAPYNVSWVEPVSSHGNIDRLVGLSEGEEFGLLFTFEVDHAQETCRITSQQPTLGAPAHIITLQDKSALAIGTYLGGSAALYPVSITESDGLRLKDRLGTALTKVANGNAIYIKCLKTRENCCADRVWILARNNLELEVCGWLQCPPGTGARHAVFTPDEKIMYVLGELSHNVVAFDLSNCPANDVQPIDGFSVNIIPPTVHRDHQFMMDSAELSLHPKIPNVLYASNRWERHIANREPHLENVPTELPQGDTIVIILLSDNGKRVQETKHVRTNLDTIRGFRLSDDGNYIAVAGQEGGGIEMYRIGGLRGDEWSLTASLREGLDSGIKHVVWI</sequence>
<dbReference type="Proteomes" id="UP000830768">
    <property type="component" value="Chromosome 13"/>
</dbReference>
<protein>
    <submittedName>
        <fullName evidence="1">Uncharacterized protein</fullName>
    </submittedName>
</protein>
<gene>
    <name evidence="1" type="ORF">LCI18_015001</name>
</gene>